<reference evidence="5 7" key="2">
    <citation type="submission" date="2020-02" db="EMBL/GenBank/DDBJ databases">
        <title>The WGS of Modestobacter muralis DSM 100205.</title>
        <authorList>
            <person name="Jiang Z."/>
        </authorList>
    </citation>
    <scope>NUCLEOTIDE SEQUENCE [LARGE SCALE GENOMIC DNA]</scope>
    <source>
        <strain evidence="5 7">DSM 100205</strain>
    </source>
</reference>
<evidence type="ECO:0000313" key="6">
    <source>
        <dbReference type="Proteomes" id="UP000468828"/>
    </source>
</evidence>
<dbReference type="GO" id="GO:0022857">
    <property type="term" value="F:transmembrane transporter activity"/>
    <property type="evidence" value="ECO:0007669"/>
    <property type="project" value="TreeGrafter"/>
</dbReference>
<comment type="caution">
    <text evidence="4">The sequence shown here is derived from an EMBL/GenBank/DDBJ whole genome shotgun (WGS) entry which is preliminary data.</text>
</comment>
<name>A0A6P0EXR1_9ACTN</name>
<dbReference type="InterPro" id="IPR027417">
    <property type="entry name" value="P-loop_NTPase"/>
</dbReference>
<reference evidence="4 6" key="1">
    <citation type="submission" date="2020-01" db="EMBL/GenBank/DDBJ databases">
        <title>the WGS Modestobacter muralis CPCC 204518.</title>
        <authorList>
            <person name="Jiang Z."/>
        </authorList>
    </citation>
    <scope>NUCLEOTIDE SEQUENCE [LARGE SCALE GENOMIC DNA]</scope>
    <source>
        <strain evidence="4 6">DSM 100205</strain>
    </source>
</reference>
<sequence length="205" mass="21131">MKFHLEGVGVAFADRRLFSGLSLTLESGDLTALMGPSGSGKSTLLAILSGLMPPGEGTRRVTGAPPGEQAVSWIFQNSPGLTRRTVLDNVSLGPLSAGATRQQAEDAARSALQLLGLGDLAGTRLFRLSGGERQRAAVARCIASRADLILADEPTASLDARNRALVCQALDAAARNGSVVVVATHDQAVAQACHRVLDLPALAAA</sequence>
<dbReference type="Proteomes" id="UP000468828">
    <property type="component" value="Unassembled WGS sequence"/>
</dbReference>
<dbReference type="GO" id="GO:0016887">
    <property type="term" value="F:ATP hydrolysis activity"/>
    <property type="evidence" value="ECO:0007669"/>
    <property type="project" value="InterPro"/>
</dbReference>
<dbReference type="GO" id="GO:0005524">
    <property type="term" value="F:ATP binding"/>
    <property type="evidence" value="ECO:0007669"/>
    <property type="project" value="UniProtKB-KW"/>
</dbReference>
<evidence type="ECO:0000313" key="7">
    <source>
        <dbReference type="Proteomes" id="UP000471152"/>
    </source>
</evidence>
<dbReference type="InterPro" id="IPR015854">
    <property type="entry name" value="ABC_transpr_LolD-like"/>
</dbReference>
<gene>
    <name evidence="5" type="ORF">G3R41_20920</name>
    <name evidence="4" type="ORF">GCU67_20205</name>
</gene>
<dbReference type="Gene3D" id="3.40.50.300">
    <property type="entry name" value="P-loop containing nucleotide triphosphate hydrolases"/>
    <property type="match status" value="1"/>
</dbReference>
<dbReference type="RefSeq" id="WP_163613169.1">
    <property type="nucleotide sequence ID" value="NZ_JAAGWB010000069.1"/>
</dbReference>
<dbReference type="InterPro" id="IPR003439">
    <property type="entry name" value="ABC_transporter-like_ATP-bd"/>
</dbReference>
<evidence type="ECO:0000313" key="4">
    <source>
        <dbReference type="EMBL" id="NEK96472.1"/>
    </source>
</evidence>
<proteinExistence type="predicted"/>
<dbReference type="InterPro" id="IPR003593">
    <property type="entry name" value="AAA+_ATPase"/>
</dbReference>
<dbReference type="EMBL" id="JAAGWB010000069">
    <property type="protein sequence ID" value="NEN53372.1"/>
    <property type="molecule type" value="Genomic_DNA"/>
</dbReference>
<evidence type="ECO:0000256" key="2">
    <source>
        <dbReference type="ARBA" id="ARBA00022840"/>
    </source>
</evidence>
<dbReference type="InterPro" id="IPR017871">
    <property type="entry name" value="ABC_transporter-like_CS"/>
</dbReference>
<dbReference type="EMBL" id="JAAGWH010000066">
    <property type="protein sequence ID" value="NEK96472.1"/>
    <property type="molecule type" value="Genomic_DNA"/>
</dbReference>
<organism evidence="4 6">
    <name type="scientific">Modestobacter muralis</name>
    <dbReference type="NCBI Taxonomy" id="1608614"/>
    <lineage>
        <taxon>Bacteria</taxon>
        <taxon>Bacillati</taxon>
        <taxon>Actinomycetota</taxon>
        <taxon>Actinomycetes</taxon>
        <taxon>Geodermatophilales</taxon>
        <taxon>Geodermatophilaceae</taxon>
        <taxon>Modestobacter</taxon>
    </lineage>
</organism>
<dbReference type="GO" id="GO:0005886">
    <property type="term" value="C:plasma membrane"/>
    <property type="evidence" value="ECO:0007669"/>
    <property type="project" value="TreeGrafter"/>
</dbReference>
<keyword evidence="2 4" id="KW-0067">ATP-binding</keyword>
<dbReference type="Pfam" id="PF00005">
    <property type="entry name" value="ABC_tran"/>
    <property type="match status" value="1"/>
</dbReference>
<dbReference type="SUPFAM" id="SSF52540">
    <property type="entry name" value="P-loop containing nucleoside triphosphate hydrolases"/>
    <property type="match status" value="1"/>
</dbReference>
<dbReference type="PANTHER" id="PTHR24220">
    <property type="entry name" value="IMPORT ATP-BINDING PROTEIN"/>
    <property type="match status" value="1"/>
</dbReference>
<evidence type="ECO:0000256" key="1">
    <source>
        <dbReference type="ARBA" id="ARBA00022741"/>
    </source>
</evidence>
<keyword evidence="6" id="KW-1185">Reference proteome</keyword>
<dbReference type="PROSITE" id="PS00211">
    <property type="entry name" value="ABC_TRANSPORTER_1"/>
    <property type="match status" value="1"/>
</dbReference>
<protein>
    <submittedName>
        <fullName evidence="4">ATP-binding cassette domain-containing protein</fullName>
    </submittedName>
</protein>
<accession>A0A6P0EXR1</accession>
<dbReference type="Proteomes" id="UP000471152">
    <property type="component" value="Unassembled WGS sequence"/>
</dbReference>
<feature type="domain" description="ABC transporter" evidence="3">
    <location>
        <begin position="3"/>
        <end position="205"/>
    </location>
</feature>
<dbReference type="SMART" id="SM00382">
    <property type="entry name" value="AAA"/>
    <property type="match status" value="1"/>
</dbReference>
<dbReference type="AlphaFoldDB" id="A0A6P0EXR1"/>
<evidence type="ECO:0000259" key="3">
    <source>
        <dbReference type="PROSITE" id="PS50893"/>
    </source>
</evidence>
<keyword evidence="1" id="KW-0547">Nucleotide-binding</keyword>
<dbReference type="PROSITE" id="PS50893">
    <property type="entry name" value="ABC_TRANSPORTER_2"/>
    <property type="match status" value="1"/>
</dbReference>
<evidence type="ECO:0000313" key="5">
    <source>
        <dbReference type="EMBL" id="NEN53372.1"/>
    </source>
</evidence>